<dbReference type="SUPFAM" id="SSF50814">
    <property type="entry name" value="Lipocalins"/>
    <property type="match status" value="1"/>
</dbReference>
<evidence type="ECO:0000259" key="1">
    <source>
        <dbReference type="Pfam" id="PF00061"/>
    </source>
</evidence>
<dbReference type="RefSeq" id="XP_040597227.1">
    <property type="nucleotide sequence ID" value="XM_040741293.1"/>
</dbReference>
<dbReference type="Proteomes" id="UP000886700">
    <property type="component" value="Unplaced"/>
</dbReference>
<feature type="domain" description="Lipocalin/cytosolic fatty-acid binding" evidence="1">
    <location>
        <begin position="45"/>
        <end position="109"/>
    </location>
</feature>
<dbReference type="Pfam" id="PF00061">
    <property type="entry name" value="Lipocalin"/>
    <property type="match status" value="1"/>
</dbReference>
<proteinExistence type="predicted"/>
<dbReference type="Gene3D" id="2.40.128.20">
    <property type="match status" value="1"/>
</dbReference>
<protein>
    <submittedName>
        <fullName evidence="3">Aphrodisin-like</fullName>
    </submittedName>
</protein>
<sequence length="234" mass="27141">MNYVLIYALFKTELQFLRWIETKKLKMEILLLTAFIIFVSADKLSGEFHTLYLAADELKFIGDNGPLKIYVRHIQFQNNDEMCITFYMRQNYGCQLYAVLAKKFLPGMFITTRNPKPSSTRSQGRNIYITELWMFAYTFSTLPESWVYTNEDGTKESAVFSFLLYFVSSTTLFIDLKFFVKNGSSINFTAALSKEISLSENLWDFFLDLTTDDGIPVENIQDALTNDTCPQGRY</sequence>
<dbReference type="GeneID" id="121138629"/>
<evidence type="ECO:0000313" key="3">
    <source>
        <dbReference type="RefSeq" id="XP_040597227.1"/>
    </source>
</evidence>
<organism evidence="2 3">
    <name type="scientific">Mesocricetus auratus</name>
    <name type="common">Golden hamster</name>
    <dbReference type="NCBI Taxonomy" id="10036"/>
    <lineage>
        <taxon>Eukaryota</taxon>
        <taxon>Metazoa</taxon>
        <taxon>Chordata</taxon>
        <taxon>Craniata</taxon>
        <taxon>Vertebrata</taxon>
        <taxon>Euteleostomi</taxon>
        <taxon>Mammalia</taxon>
        <taxon>Eutheria</taxon>
        <taxon>Euarchontoglires</taxon>
        <taxon>Glires</taxon>
        <taxon>Rodentia</taxon>
        <taxon>Myomorpha</taxon>
        <taxon>Muroidea</taxon>
        <taxon>Cricetidae</taxon>
        <taxon>Cricetinae</taxon>
        <taxon>Mesocricetus</taxon>
    </lineage>
</organism>
<evidence type="ECO:0000313" key="2">
    <source>
        <dbReference type="Proteomes" id="UP000886700"/>
    </source>
</evidence>
<keyword evidence="2" id="KW-1185">Reference proteome</keyword>
<accession>A0ABM2X2W8</accession>
<dbReference type="InterPro" id="IPR012674">
    <property type="entry name" value="Calycin"/>
</dbReference>
<gene>
    <name evidence="3" type="primary">LOC121138629</name>
</gene>
<name>A0ABM2X2W8_MESAU</name>
<dbReference type="InterPro" id="IPR000566">
    <property type="entry name" value="Lipocln_cytosolic_FA-bd_dom"/>
</dbReference>
<reference evidence="3" key="1">
    <citation type="submission" date="2025-08" db="UniProtKB">
        <authorList>
            <consortium name="RefSeq"/>
        </authorList>
    </citation>
    <scope>IDENTIFICATION</scope>
    <source>
        <tissue evidence="3">Liver</tissue>
    </source>
</reference>